<dbReference type="EMBL" id="JWZX01003051">
    <property type="protein sequence ID" value="KOO24808.1"/>
    <property type="molecule type" value="Genomic_DNA"/>
</dbReference>
<name>A0A0M0JEY9_9EUKA</name>
<proteinExistence type="predicted"/>
<reference evidence="3" key="1">
    <citation type="journal article" date="2015" name="PLoS Genet.">
        <title>Genome Sequence and Transcriptome Analyses of Chrysochromulina tobin: Metabolic Tools for Enhanced Algal Fitness in the Prominent Order Prymnesiales (Haptophyceae).</title>
        <authorList>
            <person name="Hovde B.T."/>
            <person name="Deodato C.R."/>
            <person name="Hunsperger H.M."/>
            <person name="Ryken S.A."/>
            <person name="Yost W."/>
            <person name="Jha R.K."/>
            <person name="Patterson J."/>
            <person name="Monnat R.J. Jr."/>
            <person name="Barlow S.B."/>
            <person name="Starkenburg S.R."/>
            <person name="Cattolico R.A."/>
        </authorList>
    </citation>
    <scope>NUCLEOTIDE SEQUENCE</scope>
    <source>
        <strain evidence="3">CCMP291</strain>
    </source>
</reference>
<comment type="caution">
    <text evidence="2">The sequence shown here is derived from an EMBL/GenBank/DDBJ whole genome shotgun (WGS) entry which is preliminary data.</text>
</comment>
<gene>
    <name evidence="2" type="ORF">Ctob_006551</name>
</gene>
<dbReference type="Proteomes" id="UP000037460">
    <property type="component" value="Unassembled WGS sequence"/>
</dbReference>
<accession>A0A0M0JEY9</accession>
<keyword evidence="3" id="KW-1185">Reference proteome</keyword>
<sequence length="126" mass="14226">MGKNSNVHRNLPYIQADIAREREDDLKRQKLREKREALAAQRQEGSAMDVAGVPGEGKAKRKLKKLGKLIAKKKVVIQTHKQKVNPSAIPIRKSLSGIKKRAKNKPSALMRKTLKKLAKKHEMEMG</sequence>
<feature type="region of interest" description="Disordered" evidence="1">
    <location>
        <begin position="35"/>
        <end position="59"/>
    </location>
</feature>
<protein>
    <submittedName>
        <fullName evidence="2">Uncharacterized protein</fullName>
    </submittedName>
</protein>
<dbReference type="AlphaFoldDB" id="A0A0M0JEY9"/>
<evidence type="ECO:0000313" key="3">
    <source>
        <dbReference type="Proteomes" id="UP000037460"/>
    </source>
</evidence>
<evidence type="ECO:0000313" key="2">
    <source>
        <dbReference type="EMBL" id="KOO24808.1"/>
    </source>
</evidence>
<evidence type="ECO:0000256" key="1">
    <source>
        <dbReference type="SAM" id="MobiDB-lite"/>
    </source>
</evidence>
<organism evidence="2 3">
    <name type="scientific">Chrysochromulina tobinii</name>
    <dbReference type="NCBI Taxonomy" id="1460289"/>
    <lineage>
        <taxon>Eukaryota</taxon>
        <taxon>Haptista</taxon>
        <taxon>Haptophyta</taxon>
        <taxon>Prymnesiophyceae</taxon>
        <taxon>Prymnesiales</taxon>
        <taxon>Chrysochromulinaceae</taxon>
        <taxon>Chrysochromulina</taxon>
    </lineage>
</organism>